<keyword evidence="2" id="KW-1185">Reference proteome</keyword>
<comment type="caution">
    <text evidence="1">The sequence shown here is derived from an EMBL/GenBank/DDBJ whole genome shotgun (WGS) entry which is preliminary data.</text>
</comment>
<reference evidence="1 2" key="1">
    <citation type="journal article" date="2024" name="Ann. Entomol. Soc. Am.">
        <title>Genomic analyses of the southern and eastern yellowjacket wasps (Hymenoptera: Vespidae) reveal evolutionary signatures of social life.</title>
        <authorList>
            <person name="Catto M.A."/>
            <person name="Caine P.B."/>
            <person name="Orr S.E."/>
            <person name="Hunt B.G."/>
            <person name="Goodisman M.A.D."/>
        </authorList>
    </citation>
    <scope>NUCLEOTIDE SEQUENCE [LARGE SCALE GENOMIC DNA]</scope>
    <source>
        <strain evidence="1">232</strain>
        <tissue evidence="1">Head and thorax</tissue>
    </source>
</reference>
<dbReference type="AlphaFoldDB" id="A0ABD2CWJ1"/>
<dbReference type="EMBL" id="JAYRBN010000027">
    <property type="protein sequence ID" value="KAL2749518.1"/>
    <property type="molecule type" value="Genomic_DNA"/>
</dbReference>
<evidence type="ECO:0000313" key="1">
    <source>
        <dbReference type="EMBL" id="KAL2749518.1"/>
    </source>
</evidence>
<sequence>MSTTATGALSVAKVCSDLTRTDTGRNPSLSLIRNFSDFDREGRCSSSAFREKPSANSHGYLRFVHWKLVRLRRLAKPLGPDFTGFRRLINFGVAFRAPFVPTVQNSASLRGKYRFSREYLGMSSSELGRL</sequence>
<protein>
    <submittedName>
        <fullName evidence="1">Uncharacterized protein</fullName>
    </submittedName>
</protein>
<proteinExistence type="predicted"/>
<accession>A0ABD2CWJ1</accession>
<gene>
    <name evidence="1" type="ORF">V1477_002458</name>
</gene>
<dbReference type="Proteomes" id="UP001607303">
    <property type="component" value="Unassembled WGS sequence"/>
</dbReference>
<evidence type="ECO:0000313" key="2">
    <source>
        <dbReference type="Proteomes" id="UP001607303"/>
    </source>
</evidence>
<organism evidence="1 2">
    <name type="scientific">Vespula maculifrons</name>
    <name type="common">Eastern yellow jacket</name>
    <name type="synonym">Wasp</name>
    <dbReference type="NCBI Taxonomy" id="7453"/>
    <lineage>
        <taxon>Eukaryota</taxon>
        <taxon>Metazoa</taxon>
        <taxon>Ecdysozoa</taxon>
        <taxon>Arthropoda</taxon>
        <taxon>Hexapoda</taxon>
        <taxon>Insecta</taxon>
        <taxon>Pterygota</taxon>
        <taxon>Neoptera</taxon>
        <taxon>Endopterygota</taxon>
        <taxon>Hymenoptera</taxon>
        <taxon>Apocrita</taxon>
        <taxon>Aculeata</taxon>
        <taxon>Vespoidea</taxon>
        <taxon>Vespidae</taxon>
        <taxon>Vespinae</taxon>
        <taxon>Vespula</taxon>
    </lineage>
</organism>
<name>A0ABD2CWJ1_VESMC</name>